<dbReference type="InterPro" id="IPR050317">
    <property type="entry name" value="Plant_Fungal_Acyltransferase"/>
</dbReference>
<dbReference type="OrthoDB" id="671439at2759"/>
<dbReference type="InterPro" id="IPR023213">
    <property type="entry name" value="CAT-like_dom_sf"/>
</dbReference>
<gene>
    <name evidence="5" type="ORF">M569_11147</name>
</gene>
<dbReference type="Gene3D" id="3.30.559.10">
    <property type="entry name" value="Chloramphenicol acetyltransferase-like domain"/>
    <property type="match status" value="1"/>
</dbReference>
<feature type="region of interest" description="Disordered" evidence="4">
    <location>
        <begin position="28"/>
        <end position="48"/>
    </location>
</feature>
<keyword evidence="2" id="KW-0808">Transferase</keyword>
<evidence type="ECO:0000256" key="3">
    <source>
        <dbReference type="ARBA" id="ARBA00023315"/>
    </source>
</evidence>
<keyword evidence="3" id="KW-0012">Acyltransferase</keyword>
<accession>S8DUQ1</accession>
<reference evidence="5 6" key="1">
    <citation type="journal article" date="2013" name="BMC Genomics">
        <title>The miniature genome of a carnivorous plant Genlisea aurea contains a low number of genes and short non-coding sequences.</title>
        <authorList>
            <person name="Leushkin E.V."/>
            <person name="Sutormin R.A."/>
            <person name="Nabieva E.R."/>
            <person name="Penin A.A."/>
            <person name="Kondrashov A.S."/>
            <person name="Logacheva M.D."/>
        </authorList>
    </citation>
    <scope>NUCLEOTIDE SEQUENCE [LARGE SCALE GENOMIC DNA]</scope>
</reference>
<comment type="similarity">
    <text evidence="1">Belongs to the plant acyltransferase family.</text>
</comment>
<evidence type="ECO:0000256" key="1">
    <source>
        <dbReference type="ARBA" id="ARBA00009861"/>
    </source>
</evidence>
<protein>
    <submittedName>
        <fullName evidence="5">Uncharacterized protein</fullName>
    </submittedName>
</protein>
<feature type="non-terminal residue" evidence="5">
    <location>
        <position position="112"/>
    </location>
</feature>
<dbReference type="Pfam" id="PF02458">
    <property type="entry name" value="Transferase"/>
    <property type="match status" value="1"/>
</dbReference>
<evidence type="ECO:0000256" key="2">
    <source>
        <dbReference type="ARBA" id="ARBA00022679"/>
    </source>
</evidence>
<keyword evidence="6" id="KW-1185">Reference proteome</keyword>
<evidence type="ECO:0000313" key="6">
    <source>
        <dbReference type="Proteomes" id="UP000015453"/>
    </source>
</evidence>
<sequence>WTSPCRGLDVAVPPSIDRTALRARDPPRVYFPHEGLQPPPKLKSPAARVPPELKYSEFKLIRKQLNALKNKCVKQEKKKSYSTFEVLSSHAWRCLAKARDLPDDQLSTLYIA</sequence>
<evidence type="ECO:0000313" key="5">
    <source>
        <dbReference type="EMBL" id="EPS63637.1"/>
    </source>
</evidence>
<evidence type="ECO:0000256" key="4">
    <source>
        <dbReference type="SAM" id="MobiDB-lite"/>
    </source>
</evidence>
<organism evidence="5 6">
    <name type="scientific">Genlisea aurea</name>
    <dbReference type="NCBI Taxonomy" id="192259"/>
    <lineage>
        <taxon>Eukaryota</taxon>
        <taxon>Viridiplantae</taxon>
        <taxon>Streptophyta</taxon>
        <taxon>Embryophyta</taxon>
        <taxon>Tracheophyta</taxon>
        <taxon>Spermatophyta</taxon>
        <taxon>Magnoliopsida</taxon>
        <taxon>eudicotyledons</taxon>
        <taxon>Gunneridae</taxon>
        <taxon>Pentapetalae</taxon>
        <taxon>asterids</taxon>
        <taxon>lamiids</taxon>
        <taxon>Lamiales</taxon>
        <taxon>Lentibulariaceae</taxon>
        <taxon>Genlisea</taxon>
    </lineage>
</organism>
<dbReference type="AlphaFoldDB" id="S8DUQ1"/>
<comment type="caution">
    <text evidence="5">The sequence shown here is derived from an EMBL/GenBank/DDBJ whole genome shotgun (WGS) entry which is preliminary data.</text>
</comment>
<dbReference type="EMBL" id="AUSU01005350">
    <property type="protein sequence ID" value="EPS63637.1"/>
    <property type="molecule type" value="Genomic_DNA"/>
</dbReference>
<feature type="non-terminal residue" evidence="5">
    <location>
        <position position="1"/>
    </location>
</feature>
<dbReference type="GO" id="GO:0016747">
    <property type="term" value="F:acyltransferase activity, transferring groups other than amino-acyl groups"/>
    <property type="evidence" value="ECO:0007669"/>
    <property type="project" value="TreeGrafter"/>
</dbReference>
<proteinExistence type="inferred from homology"/>
<name>S8DUQ1_9LAMI</name>
<dbReference type="PANTHER" id="PTHR31642:SF11">
    <property type="entry name" value="SHIKIMATE O-HYDROXYCINNAMOYLTRANSFERASE"/>
    <property type="match status" value="1"/>
</dbReference>
<dbReference type="Proteomes" id="UP000015453">
    <property type="component" value="Unassembled WGS sequence"/>
</dbReference>
<dbReference type="PANTHER" id="PTHR31642">
    <property type="entry name" value="TRICHOTHECENE 3-O-ACETYLTRANSFERASE"/>
    <property type="match status" value="1"/>
</dbReference>